<proteinExistence type="predicted"/>
<gene>
    <name evidence="9" type="ORF">SMN809_LOCUS84143</name>
</gene>
<dbReference type="GO" id="GO:0002039">
    <property type="term" value="F:p53 binding"/>
    <property type="evidence" value="ECO:0007669"/>
    <property type="project" value="InterPro"/>
</dbReference>
<dbReference type="PRINTS" id="PR00452">
    <property type="entry name" value="SH3DOMAIN"/>
</dbReference>
<dbReference type="GO" id="GO:0042981">
    <property type="term" value="P:regulation of apoptotic process"/>
    <property type="evidence" value="ECO:0007669"/>
    <property type="project" value="InterPro"/>
</dbReference>
<evidence type="ECO:0000313" key="9">
    <source>
        <dbReference type="EMBL" id="CAF5225119.1"/>
    </source>
</evidence>
<dbReference type="InterPro" id="IPR036770">
    <property type="entry name" value="Ankyrin_rpt-contain_sf"/>
</dbReference>
<dbReference type="PANTHER" id="PTHR24131">
    <property type="entry name" value="APOPTOSIS-STIMULATING OF P53 PROTEIN"/>
    <property type="match status" value="1"/>
</dbReference>
<dbReference type="GO" id="GO:0005634">
    <property type="term" value="C:nucleus"/>
    <property type="evidence" value="ECO:0007669"/>
    <property type="project" value="UniProtKB-SubCell"/>
</dbReference>
<feature type="non-terminal residue" evidence="9">
    <location>
        <position position="1"/>
    </location>
</feature>
<dbReference type="InterPro" id="IPR047163">
    <property type="entry name" value="ASPP1/2"/>
</dbReference>
<dbReference type="PANTHER" id="PTHR24131:SF10">
    <property type="entry name" value="ANKYRIN-REPEAT, SH3-DOMAIN, AND PROLINE-RICH-REGION CONTAINING PROTEIN, ISOFORM B"/>
    <property type="match status" value="1"/>
</dbReference>
<evidence type="ECO:0000256" key="7">
    <source>
        <dbReference type="PROSITE-ProRule" id="PRU00192"/>
    </source>
</evidence>
<keyword evidence="2 7" id="KW-0728">SH3 domain</keyword>
<keyword evidence="6" id="KW-0539">Nucleus</keyword>
<organism evidence="9 10">
    <name type="scientific">Rotaria magnacalcarata</name>
    <dbReference type="NCBI Taxonomy" id="392030"/>
    <lineage>
        <taxon>Eukaryota</taxon>
        <taxon>Metazoa</taxon>
        <taxon>Spiralia</taxon>
        <taxon>Gnathifera</taxon>
        <taxon>Rotifera</taxon>
        <taxon>Eurotatoria</taxon>
        <taxon>Bdelloidea</taxon>
        <taxon>Philodinida</taxon>
        <taxon>Philodinidae</taxon>
        <taxon>Rotaria</taxon>
    </lineage>
</organism>
<evidence type="ECO:0000256" key="1">
    <source>
        <dbReference type="ARBA" id="ARBA00004123"/>
    </source>
</evidence>
<evidence type="ECO:0000256" key="2">
    <source>
        <dbReference type="ARBA" id="ARBA00022443"/>
    </source>
</evidence>
<evidence type="ECO:0000256" key="3">
    <source>
        <dbReference type="ARBA" id="ARBA00022703"/>
    </source>
</evidence>
<dbReference type="GO" id="GO:0006915">
    <property type="term" value="P:apoptotic process"/>
    <property type="evidence" value="ECO:0007669"/>
    <property type="project" value="UniProtKB-KW"/>
</dbReference>
<keyword evidence="4" id="KW-0677">Repeat</keyword>
<name>A0A8S3K312_9BILA</name>
<comment type="subcellular location">
    <subcellularLocation>
        <location evidence="1">Nucleus</location>
    </subcellularLocation>
</comment>
<dbReference type="Proteomes" id="UP000676336">
    <property type="component" value="Unassembled WGS sequence"/>
</dbReference>
<sequence length="103" mass="12003">YYLVVQNDLGVINNGLVYGLYDFEPSNSSDDTKYNELTFKDGDQLRILRRGDEHESEWWWARHETNQQEGYVPRNYLGALVFSPKDSPSILHKIDTTIFSVES</sequence>
<reference evidence="9" key="1">
    <citation type="submission" date="2021-02" db="EMBL/GenBank/DDBJ databases">
        <authorList>
            <person name="Nowell W R."/>
        </authorList>
    </citation>
    <scope>NUCLEOTIDE SEQUENCE</scope>
</reference>
<dbReference type="AlphaFoldDB" id="A0A8S3K312"/>
<dbReference type="SUPFAM" id="SSF50044">
    <property type="entry name" value="SH3-domain"/>
    <property type="match status" value="1"/>
</dbReference>
<dbReference type="PROSITE" id="PS50002">
    <property type="entry name" value="SH3"/>
    <property type="match status" value="1"/>
</dbReference>
<dbReference type="Gene3D" id="1.25.40.20">
    <property type="entry name" value="Ankyrin repeat-containing domain"/>
    <property type="match status" value="1"/>
</dbReference>
<dbReference type="InterPro" id="IPR036028">
    <property type="entry name" value="SH3-like_dom_sf"/>
</dbReference>
<evidence type="ECO:0000256" key="5">
    <source>
        <dbReference type="ARBA" id="ARBA00023043"/>
    </source>
</evidence>
<dbReference type="Pfam" id="PF07653">
    <property type="entry name" value="SH3_2"/>
    <property type="match status" value="1"/>
</dbReference>
<evidence type="ECO:0000256" key="4">
    <source>
        <dbReference type="ARBA" id="ARBA00022737"/>
    </source>
</evidence>
<accession>A0A8S3K312</accession>
<comment type="caution">
    <text evidence="9">The sequence shown here is derived from an EMBL/GenBank/DDBJ whole genome shotgun (WGS) entry which is preliminary data.</text>
</comment>
<dbReference type="InterPro" id="IPR001452">
    <property type="entry name" value="SH3_domain"/>
</dbReference>
<keyword evidence="5" id="KW-0040">ANK repeat</keyword>
<keyword evidence="3" id="KW-0053">Apoptosis</keyword>
<dbReference type="SMART" id="SM00326">
    <property type="entry name" value="SH3"/>
    <property type="match status" value="1"/>
</dbReference>
<protein>
    <recommendedName>
        <fullName evidence="8">SH3 domain-containing protein</fullName>
    </recommendedName>
</protein>
<feature type="domain" description="SH3" evidence="8">
    <location>
        <begin position="12"/>
        <end position="82"/>
    </location>
</feature>
<evidence type="ECO:0000313" key="10">
    <source>
        <dbReference type="Proteomes" id="UP000676336"/>
    </source>
</evidence>
<evidence type="ECO:0000259" key="8">
    <source>
        <dbReference type="PROSITE" id="PS50002"/>
    </source>
</evidence>
<evidence type="ECO:0000256" key="6">
    <source>
        <dbReference type="ARBA" id="ARBA00023242"/>
    </source>
</evidence>
<dbReference type="EMBL" id="CAJOBI010358549">
    <property type="protein sequence ID" value="CAF5225119.1"/>
    <property type="molecule type" value="Genomic_DNA"/>
</dbReference>